<dbReference type="PROSITE" id="PS00445">
    <property type="entry name" value="FGGY_KINASES_2"/>
    <property type="match status" value="1"/>
</dbReference>
<feature type="domain" description="Carbohydrate kinase FGGY N-terminal" evidence="5">
    <location>
        <begin position="4"/>
        <end position="247"/>
    </location>
</feature>
<dbReference type="InterPro" id="IPR043129">
    <property type="entry name" value="ATPase_NBD"/>
</dbReference>
<keyword evidence="2 4" id="KW-0808">Transferase</keyword>
<evidence type="ECO:0000256" key="2">
    <source>
        <dbReference type="ARBA" id="ARBA00022679"/>
    </source>
</evidence>
<dbReference type="Gene3D" id="3.30.420.40">
    <property type="match status" value="2"/>
</dbReference>
<reference evidence="7 8" key="1">
    <citation type="submission" date="2016-09" db="EMBL/GenBank/DDBJ databases">
        <title>Rhizobium sp. nov., a novel species isolated from the rice rhizosphere.</title>
        <authorList>
            <person name="Zhao J."/>
            <person name="Zhang X."/>
        </authorList>
    </citation>
    <scope>NUCLEOTIDE SEQUENCE [LARGE SCALE GENOMIC DNA]</scope>
    <source>
        <strain evidence="7 8">1.7048</strain>
    </source>
</reference>
<evidence type="ECO:0000313" key="7">
    <source>
        <dbReference type="EMBL" id="OLP61627.1"/>
    </source>
</evidence>
<dbReference type="GO" id="GO:0016301">
    <property type="term" value="F:kinase activity"/>
    <property type="evidence" value="ECO:0007669"/>
    <property type="project" value="UniProtKB-KW"/>
</dbReference>
<dbReference type="AlphaFoldDB" id="A0A1Q9B0Y0"/>
<evidence type="ECO:0000259" key="6">
    <source>
        <dbReference type="Pfam" id="PF02782"/>
    </source>
</evidence>
<keyword evidence="3 4" id="KW-0418">Kinase</keyword>
<proteinExistence type="inferred from homology"/>
<dbReference type="PANTHER" id="PTHR43095:SF5">
    <property type="entry name" value="XYLULOSE KINASE"/>
    <property type="match status" value="1"/>
</dbReference>
<protein>
    <submittedName>
        <fullName evidence="7">Carbohydrate kinase</fullName>
    </submittedName>
</protein>
<evidence type="ECO:0000259" key="5">
    <source>
        <dbReference type="Pfam" id="PF00370"/>
    </source>
</evidence>
<dbReference type="EMBL" id="MKIP01000031">
    <property type="protein sequence ID" value="OLP61627.1"/>
    <property type="molecule type" value="Genomic_DNA"/>
</dbReference>
<dbReference type="RefSeq" id="WP_075626290.1">
    <property type="nucleotide sequence ID" value="NZ_FOAM01000005.1"/>
</dbReference>
<dbReference type="InterPro" id="IPR018485">
    <property type="entry name" value="FGGY_C"/>
</dbReference>
<dbReference type="OrthoDB" id="9805576at2"/>
<dbReference type="SUPFAM" id="SSF53067">
    <property type="entry name" value="Actin-like ATPase domain"/>
    <property type="match status" value="2"/>
</dbReference>
<dbReference type="InterPro" id="IPR050406">
    <property type="entry name" value="FGGY_Carb_Kinase"/>
</dbReference>
<evidence type="ECO:0000256" key="4">
    <source>
        <dbReference type="RuleBase" id="RU003733"/>
    </source>
</evidence>
<dbReference type="CDD" id="cd07804">
    <property type="entry name" value="ASKHA_NBD_FGGY_RrXK-like"/>
    <property type="match status" value="1"/>
</dbReference>
<sequence>MNTVIGLDIGTTSTIGILVGLPGQILATASRPVTLSSPQAGWAEEDPAAWWANVCSIISELLDTAGVTAADVKAVGVTGMLPAVVLLDAEGNVLRPSIQQSDGRCGREVEELRAEWDEADFLVRAGNGINQQLVTAKLRWIERHEPEIFARIATVFGSYDYINFRLTGTRAVEQNWALEAGFVNIATDRIDEELVRLAHVAPGVVPPKRASSDIMGHVDARGAHETKLVEGTPVVGGAADMIASALGAGVVEAGDVLLKFGGAVDILTATDRVKPDARLFLDYHLVPGLYMPNGCMSTGGSALNWFARNFAGGEEAAARAAGRSIHQHLDMLAADRPAGADGLTILPYLLGEKTPIHDPAARGVIEGLTLSHDIGHLWRALLESYAYAIRHHLEVLVDMGHEPRRFLVSDGGSQSTLWMQIVADVLKAPLQRLSGHPGSCIGAAWTAAIGVGLESDWRGVTRFVTFSDLLAPQAQTAAVYEVGYHRYRDLYARLASSWHGAN</sequence>
<accession>A0A1Q9B0Y0</accession>
<dbReference type="Pfam" id="PF02782">
    <property type="entry name" value="FGGY_C"/>
    <property type="match status" value="1"/>
</dbReference>
<evidence type="ECO:0000256" key="3">
    <source>
        <dbReference type="ARBA" id="ARBA00022777"/>
    </source>
</evidence>
<dbReference type="PIRSF" id="PIRSF000538">
    <property type="entry name" value="GlpK"/>
    <property type="match status" value="1"/>
</dbReference>
<comment type="caution">
    <text evidence="7">The sequence shown here is derived from an EMBL/GenBank/DDBJ whole genome shotgun (WGS) entry which is preliminary data.</text>
</comment>
<dbReference type="InterPro" id="IPR018484">
    <property type="entry name" value="FGGY_N"/>
</dbReference>
<evidence type="ECO:0000256" key="1">
    <source>
        <dbReference type="ARBA" id="ARBA00009156"/>
    </source>
</evidence>
<dbReference type="Proteomes" id="UP000186364">
    <property type="component" value="Unassembled WGS sequence"/>
</dbReference>
<dbReference type="GO" id="GO:0005975">
    <property type="term" value="P:carbohydrate metabolic process"/>
    <property type="evidence" value="ECO:0007669"/>
    <property type="project" value="InterPro"/>
</dbReference>
<dbReference type="InterPro" id="IPR018483">
    <property type="entry name" value="Carb_kinase_FGGY_CS"/>
</dbReference>
<name>A0A1Q9B0Y0_9HYPH</name>
<gene>
    <name evidence="7" type="ORF">BJF93_08450</name>
</gene>
<evidence type="ECO:0000313" key="8">
    <source>
        <dbReference type="Proteomes" id="UP000186364"/>
    </source>
</evidence>
<dbReference type="PANTHER" id="PTHR43095">
    <property type="entry name" value="SUGAR KINASE"/>
    <property type="match status" value="1"/>
</dbReference>
<feature type="domain" description="Carbohydrate kinase FGGY C-terminal" evidence="6">
    <location>
        <begin position="285"/>
        <end position="449"/>
    </location>
</feature>
<dbReference type="Pfam" id="PF00370">
    <property type="entry name" value="FGGY_N"/>
    <property type="match status" value="1"/>
</dbReference>
<comment type="similarity">
    <text evidence="1 4">Belongs to the FGGY kinase family.</text>
</comment>
<organism evidence="7 8">
    <name type="scientific">Xaviernesmea oryzae</name>
    <dbReference type="NCBI Taxonomy" id="464029"/>
    <lineage>
        <taxon>Bacteria</taxon>
        <taxon>Pseudomonadati</taxon>
        <taxon>Pseudomonadota</taxon>
        <taxon>Alphaproteobacteria</taxon>
        <taxon>Hyphomicrobiales</taxon>
        <taxon>Rhizobiaceae</taxon>
        <taxon>Rhizobium/Agrobacterium group</taxon>
        <taxon>Xaviernesmea</taxon>
    </lineage>
</organism>
<dbReference type="GO" id="GO:0016773">
    <property type="term" value="F:phosphotransferase activity, alcohol group as acceptor"/>
    <property type="evidence" value="ECO:0007669"/>
    <property type="project" value="InterPro"/>
</dbReference>
<dbReference type="InterPro" id="IPR000577">
    <property type="entry name" value="Carb_kinase_FGGY"/>
</dbReference>
<keyword evidence="8" id="KW-1185">Reference proteome</keyword>